<keyword evidence="7" id="KW-0614">Plasmid</keyword>
<keyword evidence="3 5" id="KW-1133">Transmembrane helix</keyword>
<feature type="transmembrane region" description="Helical" evidence="5">
    <location>
        <begin position="260"/>
        <end position="278"/>
    </location>
</feature>
<feature type="transmembrane region" description="Helical" evidence="5">
    <location>
        <begin position="290"/>
        <end position="308"/>
    </location>
</feature>
<dbReference type="OrthoDB" id="9800416at2"/>
<feature type="transmembrane region" description="Helical" evidence="5">
    <location>
        <begin position="216"/>
        <end position="240"/>
    </location>
</feature>
<evidence type="ECO:0000256" key="2">
    <source>
        <dbReference type="ARBA" id="ARBA00022692"/>
    </source>
</evidence>
<evidence type="ECO:0000256" key="1">
    <source>
        <dbReference type="ARBA" id="ARBA00004141"/>
    </source>
</evidence>
<name>A0A9J9LFA5_RHIWR</name>
<organism evidence="7 8">
    <name type="scientific">Rhizorhabdus wittichii (strain DSM 6014 / CCUG 31198 / JCM 15750 / NBRC 105917 / EY 4224 / RW1)</name>
    <name type="common">Sphingomonas wittichii</name>
    <dbReference type="NCBI Taxonomy" id="392499"/>
    <lineage>
        <taxon>Bacteria</taxon>
        <taxon>Pseudomonadati</taxon>
        <taxon>Pseudomonadota</taxon>
        <taxon>Alphaproteobacteria</taxon>
        <taxon>Sphingomonadales</taxon>
        <taxon>Sphingomonadaceae</taxon>
        <taxon>Rhizorhabdus</taxon>
    </lineage>
</organism>
<evidence type="ECO:0000313" key="7">
    <source>
        <dbReference type="EMBL" id="ABQ71657.1"/>
    </source>
</evidence>
<feature type="domain" description="Major facilitator superfamily (MFS) profile" evidence="6">
    <location>
        <begin position="22"/>
        <end position="403"/>
    </location>
</feature>
<dbReference type="Pfam" id="PF07690">
    <property type="entry name" value="MFS_1"/>
    <property type="match status" value="1"/>
</dbReference>
<dbReference type="InterPro" id="IPR020846">
    <property type="entry name" value="MFS_dom"/>
</dbReference>
<sequence>MTARGPEQADTEAAGGRWNRPVLAVCTLIALTEGFDLASIGVTGPGLAAELALDKRAFGVSVTAVMLGFFAGATLGGRWGDRVGRRNALIIGMVVAACFSLLTITVTSFGALLLVRVLTGIGIGMVYPNIMALAASCAPRENAASAVAISSSGGSIGSLASGMMLAVGGGALGWRDFFVTGALGTLLLVPFVLAIVPRHISSTPRSEASAPIRAILFGNGMAMTTAAIWTMNFIVSALYYMIGSWLPTLLAARNLPPETIGISLVVLALSAVAGGLLLSTAYDRRPGRGVVLSAFLGMMIAFAWLALARAPSGAMVSVGMIGAFLFGGQMLVYAISALCYPAPVRGAGLGWAHGAGRLGGIVSPLVIGVALQAGIGQQGVLLGAIPLLLIAAAAAAIVARKSAAGARRAGDAAGLTFHNQPIERT</sequence>
<dbReference type="SUPFAM" id="SSF103473">
    <property type="entry name" value="MFS general substrate transporter"/>
    <property type="match status" value="1"/>
</dbReference>
<feature type="transmembrane region" description="Helical" evidence="5">
    <location>
        <begin position="113"/>
        <end position="134"/>
    </location>
</feature>
<geneLocation type="plasmid" evidence="7 8">
    <name>pSWIT02</name>
</geneLocation>
<feature type="transmembrane region" description="Helical" evidence="5">
    <location>
        <begin position="177"/>
        <end position="196"/>
    </location>
</feature>
<evidence type="ECO:0000256" key="4">
    <source>
        <dbReference type="ARBA" id="ARBA00023136"/>
    </source>
</evidence>
<feature type="transmembrane region" description="Helical" evidence="5">
    <location>
        <begin position="88"/>
        <end position="107"/>
    </location>
</feature>
<reference evidence="7 8" key="1">
    <citation type="journal article" date="2010" name="J. Bacteriol.">
        <title>Genome sequence of the dioxin-mineralizing bacterium Sphingomonas wittichii RW1.</title>
        <authorList>
            <person name="Miller T.R."/>
            <person name="Delcher A.L."/>
            <person name="Salzberg S.L."/>
            <person name="Saunders E."/>
            <person name="Detter J.C."/>
            <person name="Halden R.U."/>
        </authorList>
    </citation>
    <scope>NUCLEOTIDE SEQUENCE [LARGE SCALE GENOMIC DNA]</scope>
    <source>
        <strain evidence="8">DSM 6014 / CCUG 31198 / JCM 15750 / NBRC 105917 / EY 4224 / RW1</strain>
    </source>
</reference>
<feature type="transmembrane region" description="Helical" evidence="5">
    <location>
        <begin position="146"/>
        <end position="171"/>
    </location>
</feature>
<feature type="transmembrane region" description="Helical" evidence="5">
    <location>
        <begin position="314"/>
        <end position="342"/>
    </location>
</feature>
<dbReference type="PANTHER" id="PTHR23508">
    <property type="entry name" value="CARBOXYLIC ACID TRANSPORTER PROTEIN HOMOLOG"/>
    <property type="match status" value="1"/>
</dbReference>
<gene>
    <name evidence="7" type="ordered locus">Swit_5044</name>
</gene>
<dbReference type="GO" id="GO:0005886">
    <property type="term" value="C:plasma membrane"/>
    <property type="evidence" value="ECO:0007669"/>
    <property type="project" value="TreeGrafter"/>
</dbReference>
<dbReference type="KEGG" id="swi:Swit_5044"/>
<feature type="transmembrane region" description="Helical" evidence="5">
    <location>
        <begin position="381"/>
        <end position="399"/>
    </location>
</feature>
<dbReference type="PANTHER" id="PTHR23508:SF10">
    <property type="entry name" value="CARBOXYLIC ACID TRANSPORTER PROTEIN HOMOLOG"/>
    <property type="match status" value="1"/>
</dbReference>
<evidence type="ECO:0000313" key="8">
    <source>
        <dbReference type="Proteomes" id="UP000001989"/>
    </source>
</evidence>
<feature type="transmembrane region" description="Helical" evidence="5">
    <location>
        <begin position="354"/>
        <end position="375"/>
    </location>
</feature>
<keyword evidence="2 5" id="KW-0812">Transmembrane</keyword>
<dbReference type="InterPro" id="IPR036259">
    <property type="entry name" value="MFS_trans_sf"/>
</dbReference>
<dbReference type="Gene3D" id="1.20.1250.20">
    <property type="entry name" value="MFS general substrate transporter like domains"/>
    <property type="match status" value="2"/>
</dbReference>
<dbReference type="InterPro" id="IPR011701">
    <property type="entry name" value="MFS"/>
</dbReference>
<keyword evidence="4 5" id="KW-0472">Membrane</keyword>
<dbReference type="Proteomes" id="UP000001989">
    <property type="component" value="Plasmid pSWIT02"/>
</dbReference>
<protein>
    <submittedName>
        <fullName evidence="7">Major facilitator superfamily MFS_1</fullName>
    </submittedName>
</protein>
<evidence type="ECO:0000256" key="5">
    <source>
        <dbReference type="SAM" id="Phobius"/>
    </source>
</evidence>
<dbReference type="PROSITE" id="PS50850">
    <property type="entry name" value="MFS"/>
    <property type="match status" value="1"/>
</dbReference>
<dbReference type="GO" id="GO:0046943">
    <property type="term" value="F:carboxylic acid transmembrane transporter activity"/>
    <property type="evidence" value="ECO:0007669"/>
    <property type="project" value="TreeGrafter"/>
</dbReference>
<comment type="subcellular location">
    <subcellularLocation>
        <location evidence="1">Membrane</location>
        <topology evidence="1">Multi-pass membrane protein</topology>
    </subcellularLocation>
</comment>
<dbReference type="EMBL" id="CP000701">
    <property type="protein sequence ID" value="ABQ71657.1"/>
    <property type="molecule type" value="Genomic_DNA"/>
</dbReference>
<evidence type="ECO:0000259" key="6">
    <source>
        <dbReference type="PROSITE" id="PS50850"/>
    </source>
</evidence>
<accession>A0A9J9LFA5</accession>
<evidence type="ECO:0000256" key="3">
    <source>
        <dbReference type="ARBA" id="ARBA00022989"/>
    </source>
</evidence>
<proteinExistence type="predicted"/>
<keyword evidence="8" id="KW-1185">Reference proteome</keyword>
<feature type="transmembrane region" description="Helical" evidence="5">
    <location>
        <begin position="57"/>
        <end position="76"/>
    </location>
</feature>
<dbReference type="AlphaFoldDB" id="A0A9J9LFA5"/>